<feature type="compositionally biased region" description="Low complexity" evidence="11">
    <location>
        <begin position="52"/>
        <end position="65"/>
    </location>
</feature>
<evidence type="ECO:0000313" key="13">
    <source>
        <dbReference type="EMBL" id="KGI78524.1"/>
    </source>
</evidence>
<comment type="subcellular location">
    <subcellularLocation>
        <location evidence="1 10">Cell inner membrane</location>
        <topology evidence="1 10">Single-pass membrane protein</topology>
        <orientation evidence="1 10">Periplasmic side</orientation>
    </subcellularLocation>
</comment>
<comment type="caution">
    <text evidence="13">The sequence shown here is derived from an EMBL/GenBank/DDBJ whole genome shotgun (WGS) entry which is preliminary data.</text>
</comment>
<accession>A0A099CXT1</accession>
<evidence type="ECO:0000256" key="5">
    <source>
        <dbReference type="ARBA" id="ARBA00022519"/>
    </source>
</evidence>
<evidence type="ECO:0000313" key="15">
    <source>
        <dbReference type="Proteomes" id="UP000029708"/>
    </source>
</evidence>
<comment type="similarity">
    <text evidence="2 10">Belongs to the TonB family.</text>
</comment>
<dbReference type="GO" id="GO:0030288">
    <property type="term" value="C:outer membrane-bounded periplasmic space"/>
    <property type="evidence" value="ECO:0007669"/>
    <property type="project" value="InterPro"/>
</dbReference>
<dbReference type="InterPro" id="IPR006260">
    <property type="entry name" value="TonB/TolA_C"/>
</dbReference>
<reference evidence="13 15" key="1">
    <citation type="submission" date="2014-09" db="EMBL/GenBank/DDBJ databases">
        <title>Xanthomonadaceae 3.5X direct submission.</title>
        <authorList>
            <person name="Fang T."/>
            <person name="Wang H."/>
        </authorList>
    </citation>
    <scope>NUCLEOTIDE SEQUENCE [LARGE SCALE GENOMIC DNA]</scope>
    <source>
        <strain evidence="13 15">3.5X</strain>
    </source>
</reference>
<feature type="compositionally biased region" description="Low complexity" evidence="11">
    <location>
        <begin position="235"/>
        <end position="249"/>
    </location>
</feature>
<dbReference type="GO" id="GO:0015891">
    <property type="term" value="P:siderophore transport"/>
    <property type="evidence" value="ECO:0007669"/>
    <property type="project" value="InterPro"/>
</dbReference>
<dbReference type="EMBL" id="JACHET010000001">
    <property type="protein sequence ID" value="MBB6184211.1"/>
    <property type="molecule type" value="Genomic_DNA"/>
</dbReference>
<evidence type="ECO:0000256" key="9">
    <source>
        <dbReference type="ARBA" id="ARBA00023136"/>
    </source>
</evidence>
<keyword evidence="8 10" id="KW-1133">Transmembrane helix</keyword>
<dbReference type="GO" id="GO:0015031">
    <property type="term" value="P:protein transport"/>
    <property type="evidence" value="ECO:0007669"/>
    <property type="project" value="UniProtKB-UniRule"/>
</dbReference>
<evidence type="ECO:0000313" key="16">
    <source>
        <dbReference type="Proteomes" id="UP000560000"/>
    </source>
</evidence>
<keyword evidence="7 10" id="KW-0653">Protein transport</keyword>
<dbReference type="InterPro" id="IPR003538">
    <property type="entry name" value="TonB"/>
</dbReference>
<evidence type="ECO:0000256" key="10">
    <source>
        <dbReference type="RuleBase" id="RU362123"/>
    </source>
</evidence>
<dbReference type="HOGENOM" id="CLU_811050_0_0_6"/>
<name>A0A099CXT1_9GAMM</name>
<dbReference type="RefSeq" id="WP_043099640.1">
    <property type="nucleotide sequence ID" value="NZ_JACHET010000001.1"/>
</dbReference>
<dbReference type="InterPro" id="IPR037682">
    <property type="entry name" value="TonB_C"/>
</dbReference>
<dbReference type="GO" id="GO:0055085">
    <property type="term" value="P:transmembrane transport"/>
    <property type="evidence" value="ECO:0007669"/>
    <property type="project" value="InterPro"/>
</dbReference>
<keyword evidence="5 10" id="KW-0997">Cell inner membrane</keyword>
<evidence type="ECO:0000256" key="1">
    <source>
        <dbReference type="ARBA" id="ARBA00004383"/>
    </source>
</evidence>
<proteinExistence type="inferred from homology"/>
<feature type="compositionally biased region" description="Low complexity" evidence="11">
    <location>
        <begin position="178"/>
        <end position="202"/>
    </location>
</feature>
<evidence type="ECO:0000256" key="4">
    <source>
        <dbReference type="ARBA" id="ARBA00022475"/>
    </source>
</evidence>
<dbReference type="SUPFAM" id="SSF74653">
    <property type="entry name" value="TolA/TonB C-terminal domain"/>
    <property type="match status" value="1"/>
</dbReference>
<dbReference type="OrthoDB" id="1628901at2"/>
<evidence type="ECO:0000259" key="12">
    <source>
        <dbReference type="PROSITE" id="PS52015"/>
    </source>
</evidence>
<dbReference type="NCBIfam" id="TIGR01352">
    <property type="entry name" value="tonB_Cterm"/>
    <property type="match status" value="1"/>
</dbReference>
<dbReference type="GO" id="GO:0031992">
    <property type="term" value="F:energy transducer activity"/>
    <property type="evidence" value="ECO:0007669"/>
    <property type="project" value="InterPro"/>
</dbReference>
<evidence type="ECO:0000256" key="7">
    <source>
        <dbReference type="ARBA" id="ARBA00022927"/>
    </source>
</evidence>
<evidence type="ECO:0000256" key="11">
    <source>
        <dbReference type="SAM" id="MobiDB-lite"/>
    </source>
</evidence>
<dbReference type="EMBL" id="JROI01000008">
    <property type="protein sequence ID" value="KGI78524.1"/>
    <property type="molecule type" value="Genomic_DNA"/>
</dbReference>
<comment type="function">
    <text evidence="10">Interacts with outer membrane receptor proteins that carry out high-affinity binding and energy dependent uptake into the periplasmic space of specific substrates. It could act to transduce energy from the cytoplasmic membrane to specific energy-requiring processes in the outer membrane, resulting in the release into the periplasm of ligands bound by these outer membrane proteins.</text>
</comment>
<dbReference type="Proteomes" id="UP000029708">
    <property type="component" value="Unassembled WGS sequence"/>
</dbReference>
<protein>
    <recommendedName>
        <fullName evidence="10">Protein TonB</fullName>
    </recommendedName>
</protein>
<dbReference type="InterPro" id="IPR051045">
    <property type="entry name" value="TonB-dependent_transducer"/>
</dbReference>
<keyword evidence="3 10" id="KW-0813">Transport</keyword>
<dbReference type="AlphaFoldDB" id="A0A099CXT1"/>
<feature type="domain" description="TonB C-terminal" evidence="12">
    <location>
        <begin position="246"/>
        <end position="339"/>
    </location>
</feature>
<evidence type="ECO:0000256" key="6">
    <source>
        <dbReference type="ARBA" id="ARBA00022692"/>
    </source>
</evidence>
<gene>
    <name evidence="14" type="ORF">HNQ86_001556</name>
    <name evidence="13" type="ORF">LF63_0103375</name>
</gene>
<keyword evidence="6 10" id="KW-0812">Transmembrane</keyword>
<dbReference type="PROSITE" id="PS52015">
    <property type="entry name" value="TONB_CTD"/>
    <property type="match status" value="1"/>
</dbReference>
<feature type="transmembrane region" description="Helical" evidence="10">
    <location>
        <begin position="21"/>
        <end position="40"/>
    </location>
</feature>
<keyword evidence="10" id="KW-0735">Signal-anchor</keyword>
<keyword evidence="4 10" id="KW-1003">Cell membrane</keyword>
<organism evidence="13 15">
    <name type="scientific">Oleiagrimonas soli</name>
    <dbReference type="NCBI Taxonomy" id="1543381"/>
    <lineage>
        <taxon>Bacteria</taxon>
        <taxon>Pseudomonadati</taxon>
        <taxon>Pseudomonadota</taxon>
        <taxon>Gammaproteobacteria</taxon>
        <taxon>Lysobacterales</taxon>
        <taxon>Rhodanobacteraceae</taxon>
        <taxon>Oleiagrimonas</taxon>
    </lineage>
</organism>
<evidence type="ECO:0000256" key="8">
    <source>
        <dbReference type="ARBA" id="ARBA00022989"/>
    </source>
</evidence>
<evidence type="ECO:0000256" key="2">
    <source>
        <dbReference type="ARBA" id="ARBA00006555"/>
    </source>
</evidence>
<dbReference type="Proteomes" id="UP000560000">
    <property type="component" value="Unassembled WGS sequence"/>
</dbReference>
<feature type="compositionally biased region" description="Low complexity" evidence="11">
    <location>
        <begin position="210"/>
        <end position="228"/>
    </location>
</feature>
<dbReference type="PANTHER" id="PTHR33446">
    <property type="entry name" value="PROTEIN TONB-RELATED"/>
    <property type="match status" value="1"/>
</dbReference>
<dbReference type="GO" id="GO:0005886">
    <property type="term" value="C:plasma membrane"/>
    <property type="evidence" value="ECO:0007669"/>
    <property type="project" value="UniProtKB-SubCell"/>
</dbReference>
<sequence>MDTRMSISNRRRARGAASSSLIFSGLIVIVIIAAGWFLVYRPHMEATEGSSPAQTVVKKQAAAKTTPPPANVSAMSTDELLSEAGKAVREERLLSPQGNNAFEFYLKVLERQPDNQVAKEALRETFPFGANAAEQDINNRNFDEAQREIDLLAKADPDNYTLTILRSKLDAQRKTATKEQQQAQADLLAKQQASQRQQQAAEAARKQQEEAAAQAAADKAAPEQPKQQTAQAEKPAQSQPQQTAQPRIQDAVLVSSVNPRYPSTALRRRQEGWVDVQFTVDDSGNVTDATVVDAQPKHVFDRAAVTAVERWKYRPALNNGKPFPVTMRRRLNFTLGGAQ</sequence>
<keyword evidence="9 10" id="KW-0472">Membrane</keyword>
<dbReference type="Pfam" id="PF03544">
    <property type="entry name" value="TonB_C"/>
    <property type="match status" value="1"/>
</dbReference>
<reference evidence="14 16" key="2">
    <citation type="submission" date="2020-08" db="EMBL/GenBank/DDBJ databases">
        <title>Genomic Encyclopedia of Type Strains, Phase IV (KMG-IV): sequencing the most valuable type-strain genomes for metagenomic binning, comparative biology and taxonomic classification.</title>
        <authorList>
            <person name="Goeker M."/>
        </authorList>
    </citation>
    <scope>NUCLEOTIDE SEQUENCE [LARGE SCALE GENOMIC DNA]</scope>
    <source>
        <strain evidence="14 16">DSM 107085</strain>
    </source>
</reference>
<evidence type="ECO:0000256" key="3">
    <source>
        <dbReference type="ARBA" id="ARBA00022448"/>
    </source>
</evidence>
<dbReference type="Gene3D" id="3.30.1150.10">
    <property type="match status" value="1"/>
</dbReference>
<feature type="region of interest" description="Disordered" evidence="11">
    <location>
        <begin position="175"/>
        <end position="253"/>
    </location>
</feature>
<keyword evidence="15" id="KW-1185">Reference proteome</keyword>
<feature type="region of interest" description="Disordered" evidence="11">
    <location>
        <begin position="49"/>
        <end position="73"/>
    </location>
</feature>
<dbReference type="PRINTS" id="PR01374">
    <property type="entry name" value="TONBPROTEIN"/>
</dbReference>
<evidence type="ECO:0000313" key="14">
    <source>
        <dbReference type="EMBL" id="MBB6184211.1"/>
    </source>
</evidence>
<dbReference type="STRING" id="1543381.LF63_0103375"/>